<dbReference type="Pfam" id="PF14200">
    <property type="entry name" value="RicinB_lectin_2"/>
    <property type="match status" value="1"/>
</dbReference>
<sequence length="163" mass="17684">MAAETINDGVYFIQNLGKGTVLDLESGSSKNNTKVKGHKKREINDPWVSAQLWLIARVPGTVKYTIQNANSRTFLDLKGGVAENETPLVGYEATNKVTQHWMIQRNSNGTAYVIFNAESTSASTPLFIDLYAGGVVDGTPIKGIVGEGSVTPNTNQLWIITRA</sequence>
<dbReference type="Proteomes" id="UP000292957">
    <property type="component" value="Unassembled WGS sequence"/>
</dbReference>
<gene>
    <name evidence="2" type="ORF">BD311DRAFT_258534</name>
</gene>
<evidence type="ECO:0000313" key="2">
    <source>
        <dbReference type="EMBL" id="TBU29664.1"/>
    </source>
</evidence>
<dbReference type="GO" id="GO:0030246">
    <property type="term" value="F:carbohydrate binding"/>
    <property type="evidence" value="ECO:0007669"/>
    <property type="project" value="UniProtKB-KW"/>
</dbReference>
<proteinExistence type="predicted"/>
<organism evidence="2">
    <name type="scientific">Dichomitus squalens</name>
    <dbReference type="NCBI Taxonomy" id="114155"/>
    <lineage>
        <taxon>Eukaryota</taxon>
        <taxon>Fungi</taxon>
        <taxon>Dikarya</taxon>
        <taxon>Basidiomycota</taxon>
        <taxon>Agaricomycotina</taxon>
        <taxon>Agaricomycetes</taxon>
        <taxon>Polyporales</taxon>
        <taxon>Polyporaceae</taxon>
        <taxon>Dichomitus</taxon>
    </lineage>
</organism>
<dbReference type="InterPro" id="IPR000772">
    <property type="entry name" value="Ricin_B_lectin"/>
</dbReference>
<dbReference type="InterPro" id="IPR035992">
    <property type="entry name" value="Ricin_B-like_lectins"/>
</dbReference>
<dbReference type="PROSITE" id="PS50231">
    <property type="entry name" value="RICIN_B_LECTIN"/>
    <property type="match status" value="1"/>
</dbReference>
<dbReference type="Gene3D" id="2.80.10.50">
    <property type="match status" value="1"/>
</dbReference>
<accession>A0A4Q9MPI7</accession>
<dbReference type="AlphaFoldDB" id="A0A4Q9MPI7"/>
<dbReference type="SUPFAM" id="SSF50370">
    <property type="entry name" value="Ricin B-like lectins"/>
    <property type="match status" value="1"/>
</dbReference>
<feature type="domain" description="Ricin B lectin" evidence="1">
    <location>
        <begin position="50"/>
        <end position="142"/>
    </location>
</feature>
<evidence type="ECO:0000259" key="1">
    <source>
        <dbReference type="Pfam" id="PF14200"/>
    </source>
</evidence>
<dbReference type="OrthoDB" id="3249735at2759"/>
<reference evidence="2" key="1">
    <citation type="submission" date="2019-01" db="EMBL/GenBank/DDBJ databases">
        <title>Draft genome sequences of three monokaryotic isolates of the white-rot basidiomycete fungus Dichomitus squalens.</title>
        <authorList>
            <consortium name="DOE Joint Genome Institute"/>
            <person name="Lopez S.C."/>
            <person name="Andreopoulos B."/>
            <person name="Pangilinan J."/>
            <person name="Lipzen A."/>
            <person name="Riley R."/>
            <person name="Ahrendt S."/>
            <person name="Ng V."/>
            <person name="Barry K."/>
            <person name="Daum C."/>
            <person name="Grigoriev I.V."/>
            <person name="Hilden K.S."/>
            <person name="Makela M.R."/>
            <person name="de Vries R.P."/>
        </authorList>
    </citation>
    <scope>NUCLEOTIDE SEQUENCE [LARGE SCALE GENOMIC DNA]</scope>
    <source>
        <strain evidence="2">OM18370.1</strain>
    </source>
</reference>
<name>A0A4Q9MPI7_9APHY</name>
<keyword evidence="2" id="KW-0430">Lectin</keyword>
<dbReference type="EMBL" id="ML143411">
    <property type="protein sequence ID" value="TBU29664.1"/>
    <property type="molecule type" value="Genomic_DNA"/>
</dbReference>
<protein>
    <submittedName>
        <fullName evidence="2">Ricin B-like lectin</fullName>
    </submittedName>
</protein>